<comment type="caution">
    <text evidence="2">The sequence shown here is derived from an EMBL/GenBank/DDBJ whole genome shotgun (WGS) entry which is preliminary data.</text>
</comment>
<proteinExistence type="predicted"/>
<keyword evidence="3" id="KW-1185">Reference proteome</keyword>
<name>A0A511QBZ6_9VIBR</name>
<feature type="region of interest" description="Disordered" evidence="1">
    <location>
        <begin position="1"/>
        <end position="34"/>
    </location>
</feature>
<accession>A0A511QBZ6</accession>
<gene>
    <name evidence="2" type="ORF">VSA01S_09300</name>
</gene>
<dbReference type="EMBL" id="BJXJ01000006">
    <property type="protein sequence ID" value="GEM74818.1"/>
    <property type="molecule type" value="Genomic_DNA"/>
</dbReference>
<evidence type="ECO:0000256" key="1">
    <source>
        <dbReference type="SAM" id="MobiDB-lite"/>
    </source>
</evidence>
<evidence type="ECO:0000313" key="2">
    <source>
        <dbReference type="EMBL" id="GEM74818.1"/>
    </source>
</evidence>
<organism evidence="2 3">
    <name type="scientific">Vibrio sagamiensis NBRC 104589</name>
    <dbReference type="NCBI Taxonomy" id="1219064"/>
    <lineage>
        <taxon>Bacteria</taxon>
        <taxon>Pseudomonadati</taxon>
        <taxon>Pseudomonadota</taxon>
        <taxon>Gammaproteobacteria</taxon>
        <taxon>Vibrionales</taxon>
        <taxon>Vibrionaceae</taxon>
        <taxon>Vibrio</taxon>
    </lineage>
</organism>
<sequence>MGTNPKLAKRNPNVNAIGDEIKGNKQNNNASQNKACLAFKKGNSFKR</sequence>
<evidence type="ECO:0000313" key="3">
    <source>
        <dbReference type="Proteomes" id="UP000321922"/>
    </source>
</evidence>
<dbReference type="AlphaFoldDB" id="A0A511QBZ6"/>
<reference evidence="2 3" key="1">
    <citation type="submission" date="2019-07" db="EMBL/GenBank/DDBJ databases">
        <title>Whole genome shotgun sequence of Vibrio sagamiensis NBRC 104589.</title>
        <authorList>
            <person name="Hosoyama A."/>
            <person name="Uohara A."/>
            <person name="Ohji S."/>
            <person name="Ichikawa N."/>
        </authorList>
    </citation>
    <scope>NUCLEOTIDE SEQUENCE [LARGE SCALE GENOMIC DNA]</scope>
    <source>
        <strain evidence="2 3">NBRC 104589</strain>
    </source>
</reference>
<dbReference type="Proteomes" id="UP000321922">
    <property type="component" value="Unassembled WGS sequence"/>
</dbReference>
<protein>
    <submittedName>
        <fullName evidence="2">Uncharacterized protein</fullName>
    </submittedName>
</protein>
<feature type="compositionally biased region" description="Low complexity" evidence="1">
    <location>
        <begin position="24"/>
        <end position="34"/>
    </location>
</feature>